<accession>A0A0E9T1G3</accession>
<protein>
    <submittedName>
        <fullName evidence="2">Uncharacterized protein</fullName>
    </submittedName>
</protein>
<name>A0A0E9T1G3_ANGAN</name>
<dbReference type="AlphaFoldDB" id="A0A0E9T1G3"/>
<proteinExistence type="predicted"/>
<organism evidence="2">
    <name type="scientific">Anguilla anguilla</name>
    <name type="common">European freshwater eel</name>
    <name type="synonym">Muraena anguilla</name>
    <dbReference type="NCBI Taxonomy" id="7936"/>
    <lineage>
        <taxon>Eukaryota</taxon>
        <taxon>Metazoa</taxon>
        <taxon>Chordata</taxon>
        <taxon>Craniata</taxon>
        <taxon>Vertebrata</taxon>
        <taxon>Euteleostomi</taxon>
        <taxon>Actinopterygii</taxon>
        <taxon>Neopterygii</taxon>
        <taxon>Teleostei</taxon>
        <taxon>Anguilliformes</taxon>
        <taxon>Anguillidae</taxon>
        <taxon>Anguilla</taxon>
    </lineage>
</organism>
<reference evidence="2" key="2">
    <citation type="journal article" date="2015" name="Fish Shellfish Immunol.">
        <title>Early steps in the European eel (Anguilla anguilla)-Vibrio vulnificus interaction in the gills: Role of the RtxA13 toxin.</title>
        <authorList>
            <person name="Callol A."/>
            <person name="Pajuelo D."/>
            <person name="Ebbesson L."/>
            <person name="Teles M."/>
            <person name="MacKenzie S."/>
            <person name="Amaro C."/>
        </authorList>
    </citation>
    <scope>NUCLEOTIDE SEQUENCE</scope>
</reference>
<evidence type="ECO:0000256" key="1">
    <source>
        <dbReference type="SAM" id="Coils"/>
    </source>
</evidence>
<feature type="coiled-coil region" evidence="1">
    <location>
        <begin position="46"/>
        <end position="80"/>
    </location>
</feature>
<evidence type="ECO:0000313" key="2">
    <source>
        <dbReference type="EMBL" id="JAH47424.1"/>
    </source>
</evidence>
<sequence length="89" mass="10854">MFSLLLFSKTLYNYHFEKTTLFTENITTYNFNCKMFNVRVLFQWMLEAQNRRIDDLVERIRVQQEKLEKQNVRIRTLQNQVGICVLDTI</sequence>
<reference evidence="2" key="1">
    <citation type="submission" date="2014-11" db="EMBL/GenBank/DDBJ databases">
        <authorList>
            <person name="Amaro Gonzalez C."/>
        </authorList>
    </citation>
    <scope>NUCLEOTIDE SEQUENCE</scope>
</reference>
<dbReference type="EMBL" id="GBXM01061153">
    <property type="protein sequence ID" value="JAH47424.1"/>
    <property type="molecule type" value="Transcribed_RNA"/>
</dbReference>
<keyword evidence="1" id="KW-0175">Coiled coil</keyword>